<dbReference type="OrthoDB" id="9774458at2"/>
<proteinExistence type="predicted"/>
<dbReference type="GO" id="GO:0000155">
    <property type="term" value="F:phosphorelay sensor kinase activity"/>
    <property type="evidence" value="ECO:0007669"/>
    <property type="project" value="InterPro"/>
</dbReference>
<dbReference type="EC" id="2.7.13.3" evidence="2"/>
<evidence type="ECO:0000259" key="9">
    <source>
        <dbReference type="PROSITE" id="PS50109"/>
    </source>
</evidence>
<organism evidence="10 11">
    <name type="scientific">Phenylobacterium deserti</name>
    <dbReference type="NCBI Taxonomy" id="1914756"/>
    <lineage>
        <taxon>Bacteria</taxon>
        <taxon>Pseudomonadati</taxon>
        <taxon>Pseudomonadota</taxon>
        <taxon>Alphaproteobacteria</taxon>
        <taxon>Caulobacterales</taxon>
        <taxon>Caulobacteraceae</taxon>
        <taxon>Phenylobacterium</taxon>
    </lineage>
</organism>
<keyword evidence="6" id="KW-0902">Two-component regulatory system</keyword>
<keyword evidence="7" id="KW-0175">Coiled coil</keyword>
<evidence type="ECO:0000256" key="1">
    <source>
        <dbReference type="ARBA" id="ARBA00000085"/>
    </source>
</evidence>
<dbReference type="Pfam" id="PF02518">
    <property type="entry name" value="HATPase_c"/>
    <property type="match status" value="1"/>
</dbReference>
<dbReference type="EMBL" id="QFYR01000001">
    <property type="protein sequence ID" value="RAK57124.1"/>
    <property type="molecule type" value="Genomic_DNA"/>
</dbReference>
<dbReference type="Pfam" id="PF12860">
    <property type="entry name" value="PAS_7"/>
    <property type="match status" value="2"/>
</dbReference>
<dbReference type="SUPFAM" id="SSF55874">
    <property type="entry name" value="ATPase domain of HSP90 chaperone/DNA topoisomerase II/histidine kinase"/>
    <property type="match status" value="1"/>
</dbReference>
<keyword evidence="5 10" id="KW-0418">Kinase</keyword>
<dbReference type="PANTHER" id="PTHR43711:SF1">
    <property type="entry name" value="HISTIDINE KINASE 1"/>
    <property type="match status" value="1"/>
</dbReference>
<evidence type="ECO:0000256" key="7">
    <source>
        <dbReference type="SAM" id="Coils"/>
    </source>
</evidence>
<dbReference type="RefSeq" id="WP_111513576.1">
    <property type="nucleotide sequence ID" value="NZ_QFYR01000001.1"/>
</dbReference>
<dbReference type="SMART" id="SM00387">
    <property type="entry name" value="HATPase_c"/>
    <property type="match status" value="1"/>
</dbReference>
<gene>
    <name evidence="10" type="ORF">DJ018_03985</name>
</gene>
<dbReference type="InterPro" id="IPR035965">
    <property type="entry name" value="PAS-like_dom_sf"/>
</dbReference>
<keyword evidence="11" id="KW-1185">Reference proteome</keyword>
<dbReference type="SUPFAM" id="SSF55785">
    <property type="entry name" value="PYP-like sensor domain (PAS domain)"/>
    <property type="match status" value="2"/>
</dbReference>
<dbReference type="PRINTS" id="PR00344">
    <property type="entry name" value="BCTRLSENSOR"/>
</dbReference>
<dbReference type="Gene3D" id="1.10.287.130">
    <property type="match status" value="1"/>
</dbReference>
<dbReference type="Pfam" id="PF00512">
    <property type="entry name" value="HisKA"/>
    <property type="match status" value="1"/>
</dbReference>
<dbReference type="InterPro" id="IPR004358">
    <property type="entry name" value="Sig_transdc_His_kin-like_C"/>
</dbReference>
<dbReference type="InterPro" id="IPR036890">
    <property type="entry name" value="HATPase_C_sf"/>
</dbReference>
<reference evidence="11" key="1">
    <citation type="submission" date="2018-05" db="EMBL/GenBank/DDBJ databases">
        <authorList>
            <person name="Li X."/>
        </authorList>
    </citation>
    <scope>NUCLEOTIDE SEQUENCE [LARGE SCALE GENOMIC DNA]</scope>
    <source>
        <strain evidence="11">YIM 73061</strain>
    </source>
</reference>
<keyword evidence="4" id="KW-0808">Transferase</keyword>
<accession>A0A328AUB5</accession>
<evidence type="ECO:0000256" key="8">
    <source>
        <dbReference type="SAM" id="Phobius"/>
    </source>
</evidence>
<protein>
    <recommendedName>
        <fullName evidence="2">histidine kinase</fullName>
        <ecNumber evidence="2">2.7.13.3</ecNumber>
    </recommendedName>
</protein>
<dbReference type="CDD" id="cd00082">
    <property type="entry name" value="HisKA"/>
    <property type="match status" value="1"/>
</dbReference>
<evidence type="ECO:0000256" key="3">
    <source>
        <dbReference type="ARBA" id="ARBA00022553"/>
    </source>
</evidence>
<sequence>MGAHQLILAAAAGAVSLAICAVLWALAQRGRGQGRVRALLDRIAALEARAEAAQASAEAFDSALLAVEDGRAMLASGEESLRTCAAALGVEAADPQALVNALMRADPDHTRRLRALFERGEACAFEVQGPAGAVSVEGRAAGALAWLRLSAVMGEDAGLPTAPRFAAFLNTRECPAWIAAADGSPVWVNAAWLKAVDAHSLDEAAERGAAFDRAVDSFASEAANLGQRRETTRWVTVGGRRVAFNITAQPLEGGGVGVWTDDVTDLEETREHLKRNVEAHDETLNHIAEAVAIFSHAKKLIFHNVAFAELWGLEPAWLAEQPSHSEILDRLRQRRRLPETADYGRWKAAELDRYEQLASSPDDLWSLPDGRTLKVVRQPHPMGGLLLLFSDITGELKLKAQYNALIQVQQATLDKLSDAVAVFGSDGRLRLHNDAFARFWNLTPTALEAAGDFEGVVDLCVPKLHDLGFWRELKGRVADPDPQARAPMSGEVRTSDARIVAYQSRPLPDGATLIAFTDITDTRKLESALAAREAALDEAERLKRDFVGNVSYELRTPLTTIIGYSELLERSGDGLSERGRAHAAAVKAAATQLARSIDDVLDMAQIDADEMALDLEDVRVAELLMQTAVRWAKEAEAMRVSILVERPDDIGVIRGDSRRLSQILNHLVENALRQTPPGGTVTVAARRALGEIQLQVSDTGRGIPFHVQAHIFDRFIGRERGGPGLGLALVKALTELHGGWVALESEPGAGATFTCHLPEEAHAAVAQPELGFAH</sequence>
<comment type="catalytic activity">
    <reaction evidence="1">
        <text>ATP + protein L-histidine = ADP + protein N-phospho-L-histidine.</text>
        <dbReference type="EC" id="2.7.13.3"/>
    </reaction>
</comment>
<evidence type="ECO:0000256" key="4">
    <source>
        <dbReference type="ARBA" id="ARBA00022679"/>
    </source>
</evidence>
<dbReference type="PANTHER" id="PTHR43711">
    <property type="entry name" value="TWO-COMPONENT HISTIDINE KINASE"/>
    <property type="match status" value="1"/>
</dbReference>
<keyword evidence="3" id="KW-0597">Phosphoprotein</keyword>
<keyword evidence="8" id="KW-0812">Transmembrane</keyword>
<dbReference type="InterPro" id="IPR003661">
    <property type="entry name" value="HisK_dim/P_dom"/>
</dbReference>
<evidence type="ECO:0000256" key="6">
    <source>
        <dbReference type="ARBA" id="ARBA00023012"/>
    </source>
</evidence>
<dbReference type="InterPro" id="IPR050736">
    <property type="entry name" value="Sensor_HK_Regulatory"/>
</dbReference>
<evidence type="ECO:0000256" key="2">
    <source>
        <dbReference type="ARBA" id="ARBA00012438"/>
    </source>
</evidence>
<keyword evidence="8" id="KW-0472">Membrane</keyword>
<dbReference type="Gene3D" id="3.30.450.20">
    <property type="entry name" value="PAS domain"/>
    <property type="match status" value="1"/>
</dbReference>
<feature type="transmembrane region" description="Helical" evidence="8">
    <location>
        <begin position="6"/>
        <end position="27"/>
    </location>
</feature>
<evidence type="ECO:0000313" key="10">
    <source>
        <dbReference type="EMBL" id="RAK57124.1"/>
    </source>
</evidence>
<dbReference type="Proteomes" id="UP000249725">
    <property type="component" value="Unassembled WGS sequence"/>
</dbReference>
<dbReference type="SUPFAM" id="SSF47384">
    <property type="entry name" value="Homodimeric domain of signal transducing histidine kinase"/>
    <property type="match status" value="1"/>
</dbReference>
<feature type="domain" description="Histidine kinase" evidence="9">
    <location>
        <begin position="549"/>
        <end position="761"/>
    </location>
</feature>
<dbReference type="SMART" id="SM00388">
    <property type="entry name" value="HisKA"/>
    <property type="match status" value="1"/>
</dbReference>
<name>A0A328AUB5_9CAUL</name>
<evidence type="ECO:0000313" key="11">
    <source>
        <dbReference type="Proteomes" id="UP000249725"/>
    </source>
</evidence>
<dbReference type="Gene3D" id="3.30.565.10">
    <property type="entry name" value="Histidine kinase-like ATPase, C-terminal domain"/>
    <property type="match status" value="1"/>
</dbReference>
<evidence type="ECO:0000256" key="5">
    <source>
        <dbReference type="ARBA" id="ARBA00022777"/>
    </source>
</evidence>
<dbReference type="CDD" id="cd00075">
    <property type="entry name" value="HATPase"/>
    <property type="match status" value="1"/>
</dbReference>
<comment type="caution">
    <text evidence="10">The sequence shown here is derived from an EMBL/GenBank/DDBJ whole genome shotgun (WGS) entry which is preliminary data.</text>
</comment>
<keyword evidence="8" id="KW-1133">Transmembrane helix</keyword>
<dbReference type="PROSITE" id="PS50109">
    <property type="entry name" value="HIS_KIN"/>
    <property type="match status" value="1"/>
</dbReference>
<dbReference type="AlphaFoldDB" id="A0A328AUB5"/>
<dbReference type="InterPro" id="IPR036097">
    <property type="entry name" value="HisK_dim/P_sf"/>
</dbReference>
<dbReference type="InterPro" id="IPR003594">
    <property type="entry name" value="HATPase_dom"/>
</dbReference>
<feature type="coiled-coil region" evidence="7">
    <location>
        <begin position="36"/>
        <end position="63"/>
    </location>
</feature>
<dbReference type="InterPro" id="IPR005467">
    <property type="entry name" value="His_kinase_dom"/>
</dbReference>